<dbReference type="GO" id="GO:0046872">
    <property type="term" value="F:metal ion binding"/>
    <property type="evidence" value="ECO:0007669"/>
    <property type="project" value="UniProtKB-KW"/>
</dbReference>
<name>A0A076JHW2_BIFAD</name>
<evidence type="ECO:0000313" key="13">
    <source>
        <dbReference type="EMBL" id="GJD13984.1"/>
    </source>
</evidence>
<comment type="catalytic activity">
    <reaction evidence="8">
        <text>fluoride(in) = fluoride(out)</text>
        <dbReference type="Rhea" id="RHEA:76159"/>
        <dbReference type="ChEBI" id="CHEBI:17051"/>
    </reaction>
    <physiologicalReaction direction="left-to-right" evidence="8">
        <dbReference type="Rhea" id="RHEA:76160"/>
    </physiologicalReaction>
</comment>
<evidence type="ECO:0000256" key="9">
    <source>
        <dbReference type="ARBA" id="ARBA00049940"/>
    </source>
</evidence>
<dbReference type="PANTHER" id="PTHR28259:SF1">
    <property type="entry name" value="FLUORIDE EXPORT PROTEIN 1-RELATED"/>
    <property type="match status" value="1"/>
</dbReference>
<dbReference type="EMBL" id="CYYI01000006">
    <property type="protein sequence ID" value="CUN90327.1"/>
    <property type="molecule type" value="Genomic_DNA"/>
</dbReference>
<proteinExistence type="inferred from homology"/>
<evidence type="ECO:0000256" key="5">
    <source>
        <dbReference type="ARBA" id="ARBA00023136"/>
    </source>
</evidence>
<keyword evidence="4 10" id="KW-1133">Transmembrane helix</keyword>
<evidence type="ECO:0000256" key="4">
    <source>
        <dbReference type="ARBA" id="ARBA00022989"/>
    </source>
</evidence>
<reference evidence="14 19" key="3">
    <citation type="submission" date="2017-03" db="EMBL/GenBank/DDBJ databases">
        <title>Maternal inheritance of bifidobacteria.</title>
        <authorList>
            <person name="Lugli G.A."/>
            <person name="Duranti S."/>
            <person name="Milani C."/>
            <person name="Mancabelli L."/>
        </authorList>
    </citation>
    <scope>NUCLEOTIDE SEQUENCE [LARGE SCALE GENOMIC DNA]</scope>
    <source>
        <strain evidence="14 19">1892B</strain>
    </source>
</reference>
<comment type="subcellular location">
    <subcellularLocation>
        <location evidence="1 10">Cell membrane</location>
        <topology evidence="1 10">Multi-pass membrane protein</topology>
    </subcellularLocation>
</comment>
<dbReference type="KEGG" id="badl:BADO_0781"/>
<evidence type="ECO:0000313" key="15">
    <source>
        <dbReference type="EMBL" id="OSG87946.1"/>
    </source>
</evidence>
<dbReference type="EMBL" id="LNKD01000001">
    <property type="protein sequence ID" value="OSG87946.1"/>
    <property type="molecule type" value="Genomic_DNA"/>
</dbReference>
<evidence type="ECO:0000313" key="18">
    <source>
        <dbReference type="Proteomes" id="UP000095647"/>
    </source>
</evidence>
<evidence type="ECO:0000313" key="12">
    <source>
        <dbReference type="EMBL" id="CUN90327.1"/>
    </source>
</evidence>
<evidence type="ECO:0000256" key="7">
    <source>
        <dbReference type="ARBA" id="ARBA00035120"/>
    </source>
</evidence>
<evidence type="ECO:0000313" key="17">
    <source>
        <dbReference type="EMBL" id="OSH00426.1"/>
    </source>
</evidence>
<evidence type="ECO:0000313" key="22">
    <source>
        <dbReference type="Proteomes" id="UP000193664"/>
    </source>
</evidence>
<evidence type="ECO:0000256" key="3">
    <source>
        <dbReference type="ARBA" id="ARBA00022692"/>
    </source>
</evidence>
<keyword evidence="10" id="KW-0479">Metal-binding</keyword>
<feature type="transmembrane region" description="Helical" evidence="10">
    <location>
        <begin position="108"/>
        <end position="127"/>
    </location>
</feature>
<evidence type="ECO:0000313" key="20">
    <source>
        <dbReference type="Proteomes" id="UP000193208"/>
    </source>
</evidence>
<keyword evidence="10" id="KW-0406">Ion transport</keyword>
<keyword evidence="6 10" id="KW-0407">Ion channel</keyword>
<organism evidence="15 21">
    <name type="scientific">Bifidobacterium adolescentis</name>
    <dbReference type="NCBI Taxonomy" id="1680"/>
    <lineage>
        <taxon>Bacteria</taxon>
        <taxon>Bacillati</taxon>
        <taxon>Actinomycetota</taxon>
        <taxon>Actinomycetes</taxon>
        <taxon>Bifidobacteriales</taxon>
        <taxon>Bifidobacteriaceae</taxon>
        <taxon>Bifidobacterium</taxon>
    </lineage>
</organism>
<dbReference type="AlphaFoldDB" id="A0A076JHW2"/>
<feature type="transmembrane region" description="Helical" evidence="10">
    <location>
        <begin position="7"/>
        <end position="28"/>
    </location>
</feature>
<dbReference type="Proteomes" id="UP000095647">
    <property type="component" value="Unassembled WGS sequence"/>
</dbReference>
<sequence>MARQHIIRVDLICVVFLGGCIGTALRYACSVIPDCGAFHIGTFAANMAACFVYAALSAWLGGTRRTVGRAKEYVNRGCGMGMCGGLSTMSTLALEEFTMLHDGKAMDCAAYCCTTFIVGCLLAYVGAHVGLRFAGTEHNDGDRHAMGKEAD</sequence>
<evidence type="ECO:0000313" key="19">
    <source>
        <dbReference type="Proteomes" id="UP000192714"/>
    </source>
</evidence>
<dbReference type="EMBL" id="AP028457">
    <property type="protein sequence ID" value="BEK82871.1"/>
    <property type="molecule type" value="Genomic_DNA"/>
</dbReference>
<feature type="transmembrane region" description="Helical" evidence="10">
    <location>
        <begin position="40"/>
        <end position="61"/>
    </location>
</feature>
<dbReference type="EMBL" id="BPPZ01000004">
    <property type="protein sequence ID" value="GJD13984.1"/>
    <property type="molecule type" value="Genomic_DNA"/>
</dbReference>
<evidence type="ECO:0000256" key="10">
    <source>
        <dbReference type="HAMAP-Rule" id="MF_00454"/>
    </source>
</evidence>
<feature type="binding site" evidence="10">
    <location>
        <position position="84"/>
    </location>
    <ligand>
        <name>Na(+)</name>
        <dbReference type="ChEBI" id="CHEBI:29101"/>
        <note>structural</note>
    </ligand>
</feature>
<dbReference type="HAMAP" id="MF_00454">
    <property type="entry name" value="FluC"/>
    <property type="match status" value="1"/>
</dbReference>
<evidence type="ECO:0000313" key="16">
    <source>
        <dbReference type="EMBL" id="OSG95611.1"/>
    </source>
</evidence>
<dbReference type="RefSeq" id="WP_003809413.1">
    <property type="nucleotide sequence ID" value="NZ_AP028457.1"/>
</dbReference>
<dbReference type="GO" id="GO:0140114">
    <property type="term" value="P:cellular detoxification of fluoride"/>
    <property type="evidence" value="ECO:0007669"/>
    <property type="project" value="UniProtKB-UniRule"/>
</dbReference>
<comment type="similarity">
    <text evidence="7 10">Belongs to the fluoride channel Fluc/FEX (TC 1.A.43) family.</text>
</comment>
<dbReference type="Proteomes" id="UP000192714">
    <property type="component" value="Unassembled WGS sequence"/>
</dbReference>
<comment type="activity regulation">
    <text evidence="10">Na(+) is not transported, but it plays an essential structural role and its presence is essential for fluoride channel function.</text>
</comment>
<reference evidence="11 23" key="5">
    <citation type="submission" date="2023-06" db="EMBL/GenBank/DDBJ databases">
        <title>Complete Genome Sequences of Bifidobacterium faecale strain JCM19861T was isolated from human faeces by Jung-Hye Choi et al. (2014).</title>
        <authorList>
            <person name="Okuhama S."/>
            <person name="Takahashi H."/>
            <person name="Imaizumi K."/>
            <person name="Nakayama S."/>
            <person name="Ogata Y."/>
            <person name="Suda W."/>
        </authorList>
    </citation>
    <scope>NUCLEOTIDE SEQUENCE [LARGE SCALE GENOMIC DNA]</scope>
    <source>
        <strain evidence="11 23">JCM 19861</strain>
    </source>
</reference>
<dbReference type="GO" id="GO:0005886">
    <property type="term" value="C:plasma membrane"/>
    <property type="evidence" value="ECO:0007669"/>
    <property type="project" value="UniProtKB-SubCell"/>
</dbReference>
<dbReference type="Proteomes" id="UP000193377">
    <property type="component" value="Unassembled WGS sequence"/>
</dbReference>
<keyword evidence="23" id="KW-1185">Reference proteome</keyword>
<evidence type="ECO:0000313" key="21">
    <source>
        <dbReference type="Proteomes" id="UP000193377"/>
    </source>
</evidence>
<keyword evidence="10" id="KW-0915">Sodium</keyword>
<feature type="binding site" evidence="10">
    <location>
        <position position="87"/>
    </location>
    <ligand>
        <name>Na(+)</name>
        <dbReference type="ChEBI" id="CHEBI:29101"/>
        <note>structural</note>
    </ligand>
</feature>
<gene>
    <name evidence="12" type="primary">crcB2_2</name>
    <name evidence="10" type="synonym">crcB</name>
    <name evidence="13" type="synonym">crcB_2</name>
    <name evidence="10" type="synonym">fluC</name>
    <name evidence="16" type="ORF">AD0028_0851</name>
    <name evidence="17" type="ORF">AL0467_0825</name>
    <name evidence="15" type="ORF">B0487_0867</name>
    <name evidence="11" type="ORF">B19861_08130</name>
    <name evidence="14" type="ORF">B5789_0616</name>
    <name evidence="13" type="ORF">BIFAD42_09680</name>
    <name evidence="12" type="ORF">ERS852382_01626</name>
</gene>
<keyword evidence="10" id="KW-0813">Transport</keyword>
<dbReference type="Pfam" id="PF02537">
    <property type="entry name" value="CRCB"/>
    <property type="match status" value="1"/>
</dbReference>
<evidence type="ECO:0000313" key="11">
    <source>
        <dbReference type="EMBL" id="BEK82871.1"/>
    </source>
</evidence>
<evidence type="ECO:0000313" key="14">
    <source>
        <dbReference type="EMBL" id="OQM58537.1"/>
    </source>
</evidence>
<dbReference type="EMBL" id="LNKI01000002">
    <property type="protein sequence ID" value="OSH00426.1"/>
    <property type="molecule type" value="Genomic_DNA"/>
</dbReference>
<protein>
    <recommendedName>
        <fullName evidence="10">Fluoride-specific ion channel FluC</fullName>
    </recommendedName>
</protein>
<keyword evidence="2 10" id="KW-1003">Cell membrane</keyword>
<evidence type="ECO:0000256" key="2">
    <source>
        <dbReference type="ARBA" id="ARBA00022475"/>
    </source>
</evidence>
<evidence type="ECO:0000256" key="1">
    <source>
        <dbReference type="ARBA" id="ARBA00004651"/>
    </source>
</evidence>
<dbReference type="InterPro" id="IPR003691">
    <property type="entry name" value="FluC"/>
</dbReference>
<reference evidence="13" key="4">
    <citation type="submission" date="2021-08" db="EMBL/GenBank/DDBJ databases">
        <title>Draft genome sequence of the GABA producer Bifidobacterium adolescentis 4-2, isolated from healthy human feces.</title>
        <authorList>
            <person name="Altaib H."/>
            <person name="Niwa R."/>
            <person name="Abe M."/>
            <person name="Suzuki T."/>
        </authorList>
    </citation>
    <scope>NUCLEOTIDE SEQUENCE</scope>
    <source>
        <strain evidence="13">4-2</strain>
    </source>
</reference>
<dbReference type="Proteomes" id="UP001357973">
    <property type="component" value="Chromosome"/>
</dbReference>
<dbReference type="eggNOG" id="COG0239">
    <property type="taxonomic scope" value="Bacteria"/>
</dbReference>
<reference evidence="12 18" key="1">
    <citation type="submission" date="2015-09" db="EMBL/GenBank/DDBJ databases">
        <authorList>
            <consortium name="Pathogen Informatics"/>
        </authorList>
    </citation>
    <scope>NUCLEOTIDE SEQUENCE [LARGE SCALE GENOMIC DNA]</scope>
    <source>
        <strain evidence="12 18">2789STDY5608824</strain>
    </source>
</reference>
<dbReference type="Proteomes" id="UP000193208">
    <property type="component" value="Unassembled WGS sequence"/>
</dbReference>
<evidence type="ECO:0000256" key="8">
    <source>
        <dbReference type="ARBA" id="ARBA00035585"/>
    </source>
</evidence>
<dbReference type="EMBL" id="NAQF01000002">
    <property type="protein sequence ID" value="OQM58537.1"/>
    <property type="molecule type" value="Genomic_DNA"/>
</dbReference>
<dbReference type="EMBL" id="LNKF01000002">
    <property type="protein sequence ID" value="OSG95611.1"/>
    <property type="molecule type" value="Genomic_DNA"/>
</dbReference>
<dbReference type="Proteomes" id="UP000886943">
    <property type="component" value="Unassembled WGS sequence"/>
</dbReference>
<keyword evidence="5 10" id="KW-0472">Membrane</keyword>
<evidence type="ECO:0000313" key="23">
    <source>
        <dbReference type="Proteomes" id="UP001357973"/>
    </source>
</evidence>
<reference evidence="20 21" key="2">
    <citation type="journal article" date="2016" name="Sci. Rep.">
        <title>Evaluation of genetic diversity among strains of the human gut commensal Bifidobacterium adolescentis.</title>
        <authorList>
            <person name="Duranti S."/>
            <person name="Milani C."/>
            <person name="Lugli G.A."/>
            <person name="Mancabelli L."/>
            <person name="Turroni F."/>
            <person name="Ferrario C."/>
            <person name="Mangifesta M."/>
            <person name="Viappiani A."/>
            <person name="Sanchez B."/>
            <person name="Margolles A."/>
            <person name="van Sinderen D."/>
            <person name="Ventura M."/>
        </authorList>
    </citation>
    <scope>NUCLEOTIDE SEQUENCE [LARGE SCALE GENOMIC DNA]</scope>
    <source>
        <strain evidence="15 21">487B</strain>
        <strain evidence="16 22">AD2-8</strain>
        <strain evidence="17 20">AL46-7</strain>
    </source>
</reference>
<comment type="function">
    <text evidence="9 10">Fluoride-specific ion channel. Important for reducing fluoride concentration in the cell, thus reducing its toxicity.</text>
</comment>
<keyword evidence="3 10" id="KW-0812">Transmembrane</keyword>
<dbReference type="PANTHER" id="PTHR28259">
    <property type="entry name" value="FLUORIDE EXPORT PROTEIN 1-RELATED"/>
    <property type="match status" value="1"/>
</dbReference>
<dbReference type="Proteomes" id="UP000193664">
    <property type="component" value="Unassembled WGS sequence"/>
</dbReference>
<evidence type="ECO:0000256" key="6">
    <source>
        <dbReference type="ARBA" id="ARBA00023303"/>
    </source>
</evidence>
<dbReference type="PATRIC" id="fig|1680.6.peg.1421"/>
<dbReference type="GO" id="GO:0062054">
    <property type="term" value="F:fluoride channel activity"/>
    <property type="evidence" value="ECO:0007669"/>
    <property type="project" value="UniProtKB-UniRule"/>
</dbReference>
<accession>A0A076JHW2</accession>